<proteinExistence type="predicted"/>
<organism evidence="5 6">
    <name type="scientific">Boletus reticuloceps</name>
    <dbReference type="NCBI Taxonomy" id="495285"/>
    <lineage>
        <taxon>Eukaryota</taxon>
        <taxon>Fungi</taxon>
        <taxon>Dikarya</taxon>
        <taxon>Basidiomycota</taxon>
        <taxon>Agaricomycotina</taxon>
        <taxon>Agaricomycetes</taxon>
        <taxon>Agaricomycetidae</taxon>
        <taxon>Boletales</taxon>
        <taxon>Boletineae</taxon>
        <taxon>Boletaceae</taxon>
        <taxon>Boletoideae</taxon>
        <taxon>Boletus</taxon>
    </lineage>
</organism>
<keyword evidence="1" id="KW-0479">Metal-binding</keyword>
<keyword evidence="1" id="KW-0863">Zinc-finger</keyword>
<feature type="region of interest" description="Disordered" evidence="3">
    <location>
        <begin position="1"/>
        <end position="30"/>
    </location>
</feature>
<dbReference type="PROSITE" id="PS50089">
    <property type="entry name" value="ZF_RING_2"/>
    <property type="match status" value="1"/>
</dbReference>
<feature type="coiled-coil region" evidence="2">
    <location>
        <begin position="53"/>
        <end position="134"/>
    </location>
</feature>
<feature type="compositionally biased region" description="Basic residues" evidence="3">
    <location>
        <begin position="7"/>
        <end position="22"/>
    </location>
</feature>
<evidence type="ECO:0000313" key="6">
    <source>
        <dbReference type="Proteomes" id="UP000683000"/>
    </source>
</evidence>
<feature type="compositionally biased region" description="Acidic residues" evidence="3">
    <location>
        <begin position="274"/>
        <end position="285"/>
    </location>
</feature>
<dbReference type="Proteomes" id="UP000683000">
    <property type="component" value="Unassembled WGS sequence"/>
</dbReference>
<evidence type="ECO:0000256" key="3">
    <source>
        <dbReference type="SAM" id="MobiDB-lite"/>
    </source>
</evidence>
<accession>A0A8I3ADS4</accession>
<dbReference type="AlphaFoldDB" id="A0A8I3ADS4"/>
<dbReference type="SMART" id="SM00184">
    <property type="entry name" value="RING"/>
    <property type="match status" value="1"/>
</dbReference>
<feature type="region of interest" description="Disordered" evidence="3">
    <location>
        <begin position="273"/>
        <end position="324"/>
    </location>
</feature>
<keyword evidence="2" id="KW-0175">Coiled coil</keyword>
<dbReference type="InterPro" id="IPR001841">
    <property type="entry name" value="Znf_RING"/>
</dbReference>
<evidence type="ECO:0000313" key="5">
    <source>
        <dbReference type="EMBL" id="KAG6378725.1"/>
    </source>
</evidence>
<protein>
    <recommendedName>
        <fullName evidence="4">RING-type domain-containing protein</fullName>
    </recommendedName>
</protein>
<keyword evidence="6" id="KW-1185">Reference proteome</keyword>
<dbReference type="OrthoDB" id="1923159at2759"/>
<dbReference type="SUPFAM" id="SSF57850">
    <property type="entry name" value="RING/U-box"/>
    <property type="match status" value="1"/>
</dbReference>
<name>A0A8I3ADS4_9AGAM</name>
<sequence>MPSTRASTRRPVSKRRLSRKHTVTSEDELDSSVRHACEDIEAETGMQPIMDHLREVRSGVEQLNTRIRSLEQENGSLRSELQQVQQNVYNGTGRSSGSRNRAFRHQIQTLERTITDLKSAREKDRRTIEKLRDTEVQRDAEGLADDGEEAVPTQLTADLGESAKKLLRRMCDTIDMNTLAEGEECAVCMEEMAVEKCYSLPCRHPVCAECFERLGDGSNTVSDHQKESVQCPHCREVCPREECEIITNTAVQQWDLLLDISRQWAAMDIGEIGIGEDEEEEDSFMDDGSVSARESPHPPETPGEVADLDSALPNDTGAVAYKSLPSPLKRKRLSELVAQRSAKQRV</sequence>
<dbReference type="GO" id="GO:0008270">
    <property type="term" value="F:zinc ion binding"/>
    <property type="evidence" value="ECO:0007669"/>
    <property type="project" value="UniProtKB-KW"/>
</dbReference>
<dbReference type="EMBL" id="JAGFBS010000006">
    <property type="protein sequence ID" value="KAG6378725.1"/>
    <property type="molecule type" value="Genomic_DNA"/>
</dbReference>
<keyword evidence="1" id="KW-0862">Zinc</keyword>
<feature type="domain" description="RING-type" evidence="4">
    <location>
        <begin position="185"/>
        <end position="235"/>
    </location>
</feature>
<gene>
    <name evidence="5" type="ORF">JVT61DRAFT_12998</name>
</gene>
<evidence type="ECO:0000259" key="4">
    <source>
        <dbReference type="PROSITE" id="PS50089"/>
    </source>
</evidence>
<dbReference type="InterPro" id="IPR013083">
    <property type="entry name" value="Znf_RING/FYVE/PHD"/>
</dbReference>
<evidence type="ECO:0000256" key="2">
    <source>
        <dbReference type="SAM" id="Coils"/>
    </source>
</evidence>
<comment type="caution">
    <text evidence="5">The sequence shown here is derived from an EMBL/GenBank/DDBJ whole genome shotgun (WGS) entry which is preliminary data.</text>
</comment>
<reference evidence="5" key="1">
    <citation type="submission" date="2021-03" db="EMBL/GenBank/DDBJ databases">
        <title>Evolutionary innovations through gain and loss of genes in the ectomycorrhizal Boletales.</title>
        <authorList>
            <person name="Wu G."/>
            <person name="Miyauchi S."/>
            <person name="Morin E."/>
            <person name="Yang Z.-L."/>
            <person name="Xu J."/>
            <person name="Martin F.M."/>
        </authorList>
    </citation>
    <scope>NUCLEOTIDE SEQUENCE</scope>
    <source>
        <strain evidence="5">BR01</strain>
    </source>
</reference>
<dbReference type="Gene3D" id="3.30.40.10">
    <property type="entry name" value="Zinc/RING finger domain, C3HC4 (zinc finger)"/>
    <property type="match status" value="1"/>
</dbReference>
<evidence type="ECO:0000256" key="1">
    <source>
        <dbReference type="PROSITE-ProRule" id="PRU00175"/>
    </source>
</evidence>